<accession>A0ABY1JKG6</accession>
<organism evidence="1 2">
    <name type="scientific">Paenibacillus macquariensis</name>
    <dbReference type="NCBI Taxonomy" id="948756"/>
    <lineage>
        <taxon>Bacteria</taxon>
        <taxon>Bacillati</taxon>
        <taxon>Bacillota</taxon>
        <taxon>Bacilli</taxon>
        <taxon>Bacillales</taxon>
        <taxon>Paenibacillaceae</taxon>
        <taxon>Paenibacillus</taxon>
    </lineage>
</organism>
<sequence length="70" mass="8126">MIRDSILFDGEIYDYKKNEDGSKILSKERNERGFKISIEVSGDKEELARGIQAVKDFYVKSDVLLQKLKK</sequence>
<name>A0ABY1JKG6_9BACL</name>
<comment type="caution">
    <text evidence="1">The sequence shown here is derived from an EMBL/GenBank/DDBJ whole genome shotgun (WGS) entry which is preliminary data.</text>
</comment>
<evidence type="ECO:0000313" key="2">
    <source>
        <dbReference type="Proteomes" id="UP000186666"/>
    </source>
</evidence>
<proteinExistence type="predicted"/>
<evidence type="ECO:0000313" key="1">
    <source>
        <dbReference type="EMBL" id="SIQ34512.1"/>
    </source>
</evidence>
<gene>
    <name evidence="1" type="ORF">SAMN05421578_101316</name>
</gene>
<dbReference type="Proteomes" id="UP000186666">
    <property type="component" value="Unassembled WGS sequence"/>
</dbReference>
<dbReference type="EMBL" id="FTNK01000001">
    <property type="protein sequence ID" value="SIQ34512.1"/>
    <property type="molecule type" value="Genomic_DNA"/>
</dbReference>
<keyword evidence="2" id="KW-1185">Reference proteome</keyword>
<protein>
    <submittedName>
        <fullName evidence="1">Uncharacterized protein</fullName>
    </submittedName>
</protein>
<reference evidence="1 2" key="1">
    <citation type="submission" date="2017-01" db="EMBL/GenBank/DDBJ databases">
        <authorList>
            <person name="Varghese N."/>
            <person name="Submissions S."/>
        </authorList>
    </citation>
    <scope>NUCLEOTIDE SEQUENCE [LARGE SCALE GENOMIC DNA]</scope>
    <source>
        <strain evidence="1 2">ATCC 23464</strain>
    </source>
</reference>